<comment type="caution">
    <text evidence="1">The sequence shown here is derived from an EMBL/GenBank/DDBJ whole genome shotgun (WGS) entry which is preliminary data.</text>
</comment>
<dbReference type="Proteomes" id="UP001420932">
    <property type="component" value="Unassembled WGS sequence"/>
</dbReference>
<protein>
    <submittedName>
        <fullName evidence="1">Uncharacterized protein</fullName>
    </submittedName>
</protein>
<dbReference type="EMBL" id="JBBNAF010000004">
    <property type="protein sequence ID" value="KAK9151148.1"/>
    <property type="molecule type" value="Genomic_DNA"/>
</dbReference>
<reference evidence="1 2" key="1">
    <citation type="submission" date="2024-01" db="EMBL/GenBank/DDBJ databases">
        <title>Genome assemblies of Stephania.</title>
        <authorList>
            <person name="Yang L."/>
        </authorList>
    </citation>
    <scope>NUCLEOTIDE SEQUENCE [LARGE SCALE GENOMIC DNA]</scope>
    <source>
        <strain evidence="1">YNDBR</strain>
        <tissue evidence="1">Leaf</tissue>
    </source>
</reference>
<accession>A0AAP0PNJ9</accession>
<evidence type="ECO:0000313" key="1">
    <source>
        <dbReference type="EMBL" id="KAK9151148.1"/>
    </source>
</evidence>
<proteinExistence type="predicted"/>
<name>A0AAP0PNJ9_9MAGN</name>
<evidence type="ECO:0000313" key="2">
    <source>
        <dbReference type="Proteomes" id="UP001420932"/>
    </source>
</evidence>
<organism evidence="1 2">
    <name type="scientific">Stephania yunnanensis</name>
    <dbReference type="NCBI Taxonomy" id="152371"/>
    <lineage>
        <taxon>Eukaryota</taxon>
        <taxon>Viridiplantae</taxon>
        <taxon>Streptophyta</taxon>
        <taxon>Embryophyta</taxon>
        <taxon>Tracheophyta</taxon>
        <taxon>Spermatophyta</taxon>
        <taxon>Magnoliopsida</taxon>
        <taxon>Ranunculales</taxon>
        <taxon>Menispermaceae</taxon>
        <taxon>Menispermoideae</taxon>
        <taxon>Cissampelideae</taxon>
        <taxon>Stephania</taxon>
    </lineage>
</organism>
<sequence length="66" mass="7716">MRHNLDVMHIKKSFFENIFNTVMGVSRKIKDSVKSRHDVHELCLCSALHLDLVSNNYPKAIFMLDK</sequence>
<gene>
    <name evidence="1" type="ORF">Syun_009457</name>
</gene>
<dbReference type="AlphaFoldDB" id="A0AAP0PNJ9"/>
<keyword evidence="2" id="KW-1185">Reference proteome</keyword>